<feature type="disulfide bond" evidence="18">
    <location>
        <begin position="579"/>
        <end position="591"/>
    </location>
</feature>
<reference evidence="24 25" key="1">
    <citation type="journal article" date="2012" name="Genome Biol.">
        <title>Sequencing three crocodilian genomes to illuminate the evolution of archosaurs and amniotes.</title>
        <authorList>
            <person name="St John J.A."/>
            <person name="Braun E.L."/>
            <person name="Isberg S.R."/>
            <person name="Miles L.G."/>
            <person name="Chong A.Y."/>
            <person name="Gongora J."/>
            <person name="Dalzell P."/>
            <person name="Moran C."/>
            <person name="Bed'hom B."/>
            <person name="Abzhanov A."/>
            <person name="Burgess S.C."/>
            <person name="Cooksey A.M."/>
            <person name="Castoe T.A."/>
            <person name="Crawford N.G."/>
            <person name="Densmore L.D."/>
            <person name="Drew J.C."/>
            <person name="Edwards S.V."/>
            <person name="Faircloth B.C."/>
            <person name="Fujita M.K."/>
            <person name="Greenwold M.J."/>
            <person name="Hoffmann F.G."/>
            <person name="Howard J.M."/>
            <person name="Iguchi T."/>
            <person name="Janes D.E."/>
            <person name="Khan S.Y."/>
            <person name="Kohno S."/>
            <person name="de Koning A.J."/>
            <person name="Lance S.L."/>
            <person name="McCarthy F.M."/>
            <person name="McCormack J.E."/>
            <person name="Merchant M.E."/>
            <person name="Peterson D.G."/>
            <person name="Pollock D.D."/>
            <person name="Pourmand N."/>
            <person name="Raney B.J."/>
            <person name="Roessler K.A."/>
            <person name="Sanford J.R."/>
            <person name="Sawyer R.H."/>
            <person name="Schmidt C.J."/>
            <person name="Triplett E.W."/>
            <person name="Tuberville T.D."/>
            <person name="Venegas-Anaya M."/>
            <person name="Howard J.T."/>
            <person name="Jarvis E.D."/>
            <person name="Guillette L.J.Jr."/>
            <person name="Glenn T.C."/>
            <person name="Green R.E."/>
            <person name="Ray D.A."/>
        </authorList>
    </citation>
    <scope>NUCLEOTIDE SEQUENCE [LARGE SCALE GENOMIC DNA]</scope>
    <source>
        <strain evidence="24">KSC_2009_1</strain>
    </source>
</reference>
<evidence type="ECO:0000256" key="9">
    <source>
        <dbReference type="ARBA" id="ARBA00022801"/>
    </source>
</evidence>
<feature type="active site" evidence="16 19">
    <location>
        <position position="403"/>
    </location>
</feature>
<dbReference type="Pfam" id="PF05986">
    <property type="entry name" value="ADAMTS_spacer1"/>
    <property type="match status" value="1"/>
</dbReference>
<dbReference type="PRINTS" id="PR01705">
    <property type="entry name" value="TSP1REPEAT"/>
</dbReference>
<feature type="disulfide bond" evidence="18">
    <location>
        <begin position="332"/>
        <end position="386"/>
    </location>
</feature>
<accession>A0A151MX01</accession>
<feature type="disulfide bond" evidence="18">
    <location>
        <begin position="419"/>
        <end position="445"/>
    </location>
</feature>
<evidence type="ECO:0000256" key="1">
    <source>
        <dbReference type="ARBA" id="ARBA00004498"/>
    </source>
</evidence>
<dbReference type="Pfam" id="PF01562">
    <property type="entry name" value="Pep_M12B_propep"/>
    <property type="match status" value="1"/>
</dbReference>
<dbReference type="InterPro" id="IPR045371">
    <property type="entry name" value="ADAMTS_CR_3"/>
</dbReference>
<dbReference type="InterPro" id="IPR001590">
    <property type="entry name" value="Peptidase_M12B"/>
</dbReference>
<dbReference type="InterPro" id="IPR041645">
    <property type="entry name" value="ADAMTS_CR_2"/>
</dbReference>
<feature type="binding site" evidence="17">
    <location>
        <position position="259"/>
    </location>
    <ligand>
        <name>Ca(2+)</name>
        <dbReference type="ChEBI" id="CHEBI:29108"/>
        <label>2</label>
    </ligand>
</feature>
<dbReference type="PROSITE" id="PS50092">
    <property type="entry name" value="TSP1"/>
    <property type="match status" value="8"/>
</dbReference>
<keyword evidence="6 17" id="KW-0479">Metal-binding</keyword>
<evidence type="ECO:0000256" key="11">
    <source>
        <dbReference type="ARBA" id="ARBA00023049"/>
    </source>
</evidence>
<dbReference type="FunFam" id="2.60.120.830:FF:000001">
    <property type="entry name" value="A disintegrin and metalloproteinase with thrombospondin motifs 1"/>
    <property type="match status" value="1"/>
</dbReference>
<dbReference type="InterPro" id="IPR010909">
    <property type="entry name" value="PLAC"/>
</dbReference>
<evidence type="ECO:0000256" key="20">
    <source>
        <dbReference type="SAM" id="MobiDB-lite"/>
    </source>
</evidence>
<evidence type="ECO:0000256" key="5">
    <source>
        <dbReference type="ARBA" id="ARBA00022685"/>
    </source>
</evidence>
<dbReference type="Pfam" id="PF01421">
    <property type="entry name" value="Reprolysin"/>
    <property type="match status" value="1"/>
</dbReference>
<dbReference type="FunFam" id="3.40.1620.60:FF:000004">
    <property type="entry name" value="A disintegrin and metalloproteinase with thrombospondin motifs 12"/>
    <property type="match status" value="1"/>
</dbReference>
<feature type="domain" description="Peptidase M12B" evidence="22">
    <location>
        <begin position="256"/>
        <end position="466"/>
    </location>
</feature>
<evidence type="ECO:0000256" key="4">
    <source>
        <dbReference type="ARBA" id="ARBA00022670"/>
    </source>
</evidence>
<feature type="binding site" evidence="17 19">
    <location>
        <position position="402"/>
    </location>
    <ligand>
        <name>Zn(2+)</name>
        <dbReference type="ChEBI" id="CHEBI:29105"/>
        <note>catalytic</note>
    </ligand>
</feature>
<dbReference type="Pfam" id="PF19236">
    <property type="entry name" value="ADAMTS_CR_3"/>
    <property type="match status" value="1"/>
</dbReference>
<evidence type="ECO:0000259" key="23">
    <source>
        <dbReference type="PROSITE" id="PS50900"/>
    </source>
</evidence>
<protein>
    <recommendedName>
        <fullName evidence="26">A disintegrin and metalloproteinase with thrombospondin motifs 12</fullName>
    </recommendedName>
</protein>
<gene>
    <name evidence="24" type="ORF">Y1Q_0009802</name>
</gene>
<feature type="binding site" evidence="17 19">
    <location>
        <position position="412"/>
    </location>
    <ligand>
        <name>Zn(2+)</name>
        <dbReference type="ChEBI" id="CHEBI:29105"/>
        <note>catalytic</note>
    </ligand>
</feature>
<dbReference type="FunFam" id="3.40.390.10:FF:000001">
    <property type="entry name" value="A disintegrin and metalloproteinase with thrombospondin motifs 1"/>
    <property type="match status" value="1"/>
</dbReference>
<dbReference type="Gene3D" id="3.40.390.10">
    <property type="entry name" value="Collagenase (Catalytic Domain)"/>
    <property type="match status" value="1"/>
</dbReference>
<evidence type="ECO:0000256" key="17">
    <source>
        <dbReference type="PIRSR" id="PIRSR613273-2"/>
    </source>
</evidence>
<dbReference type="InterPro" id="IPR010294">
    <property type="entry name" value="ADAMTS_spacer1"/>
</dbReference>
<feature type="compositionally biased region" description="Basic and acidic residues" evidence="20">
    <location>
        <begin position="1315"/>
        <end position="1325"/>
    </location>
</feature>
<comment type="cofactor">
    <cofactor evidence="17">
        <name>Zn(2+)</name>
        <dbReference type="ChEBI" id="CHEBI:29105"/>
    </cofactor>
    <text evidence="17">Binds 1 zinc ion per subunit.</text>
</comment>
<dbReference type="InterPro" id="IPR050439">
    <property type="entry name" value="ADAMTS_ADAMTS-like"/>
</dbReference>
<dbReference type="Pfam" id="PF17771">
    <property type="entry name" value="ADAMTS_CR_2"/>
    <property type="match status" value="1"/>
</dbReference>
<organism evidence="24 25">
    <name type="scientific">Alligator mississippiensis</name>
    <name type="common">American alligator</name>
    <dbReference type="NCBI Taxonomy" id="8496"/>
    <lineage>
        <taxon>Eukaryota</taxon>
        <taxon>Metazoa</taxon>
        <taxon>Chordata</taxon>
        <taxon>Craniata</taxon>
        <taxon>Vertebrata</taxon>
        <taxon>Euteleostomi</taxon>
        <taxon>Archelosauria</taxon>
        <taxon>Archosauria</taxon>
        <taxon>Crocodylia</taxon>
        <taxon>Alligatoridae</taxon>
        <taxon>Alligatorinae</taxon>
        <taxon>Alligator</taxon>
    </lineage>
</organism>
<dbReference type="InterPro" id="IPR024079">
    <property type="entry name" value="MetalloPept_cat_dom_sf"/>
</dbReference>
<feature type="domain" description="PLAC" evidence="23">
    <location>
        <begin position="1266"/>
        <end position="1306"/>
    </location>
</feature>
<dbReference type="SUPFAM" id="SSF55486">
    <property type="entry name" value="Metalloproteases ('zincins'), catalytic domain"/>
    <property type="match status" value="1"/>
</dbReference>
<dbReference type="GO" id="GO:0046872">
    <property type="term" value="F:metal ion binding"/>
    <property type="evidence" value="ECO:0007669"/>
    <property type="project" value="UniProtKB-KW"/>
</dbReference>
<dbReference type="FunFam" id="2.20.100.10:FF:000006">
    <property type="entry name" value="A disintegrin and metalloproteinase with thrombospondin motifs 1"/>
    <property type="match status" value="1"/>
</dbReference>
<keyword evidence="4" id="KW-0645">Protease</keyword>
<feature type="binding site" evidence="17">
    <location>
        <position position="461"/>
    </location>
    <ligand>
        <name>Ca(2+)</name>
        <dbReference type="ChEBI" id="CHEBI:29108"/>
        <label>1</label>
    </ligand>
</feature>
<evidence type="ECO:0000256" key="16">
    <source>
        <dbReference type="PIRSR" id="PIRSR613273-1"/>
    </source>
</evidence>
<dbReference type="InterPro" id="IPR002870">
    <property type="entry name" value="Peptidase_M12B_N"/>
</dbReference>
<dbReference type="SUPFAM" id="SSF82895">
    <property type="entry name" value="TSP-1 type 1 repeat"/>
    <property type="match status" value="8"/>
</dbReference>
<evidence type="ECO:0000256" key="21">
    <source>
        <dbReference type="SAM" id="SignalP"/>
    </source>
</evidence>
<sequence>MPCVQRSWIANFSFWVQFLHIPVLCYGRNPPPGRFFYPDKKQEHFIKALQDYHVVGPTKVDANGCFLSYNLQHHTSSARRKRDLSQKENFVYYKISHKEKNLFFNLTVNEEFLSNNYVLERRYGNYTGAKVVPRSGTSCHFIGVVLHPDDGHGTAVISTCNGLTGYFHLPREDYFIEPVQKYPVTEGTPHLHIIYRAHVPQNAERQRREAVLEKEGACGLNDTFSFFKHQEHRRERWEGNHVAAKTLSRRSVSKERWVETLVVADSKMIEYHGSDNVESYILTIMNMVTGLFHDPSIGNAIHIVLVRLILLEEEEQGLKIVHHADKTLASFCKWQKSINPKSDVNPIHHDVAVLITRKDICAGMNRPCETLGLSHLSGMCQPHRSCNINEDSGLPLAFTIAHELGHSFGIQHDGKENDCEPAGKRPYIMSRQLQYDPSPLTWSQCSKEYITRFLDRGWGFCLDDIPKKKILKSPFIAPGVIYDVHHQCQLQYGPNATFCEEVDNICQTLWCSVKGSCRSKLDAAADGTRCGENKWCFTRECITVGKNPEAINGGWGTWSSWSHCTRTCGAGVQSSERQCSNPEPQFGGKYCTGERKRYRMCNISPCQGGMPTFRQMQCSEFDTVPYKNEFYQWIPIYTTANPCELHCRPVDAQFSQKMLDAVLDGTPCFEGNNGRDICINGMCKTVGCDYEINSNATEDQCGVCLGDGSACQTVMMMFNQSEGVGYVDIGLIPKGARDIRVLEVTETENFLAVRSEDPEKYYLNGGFIIQWSGEYKVAGTVFLYARKGDLENLTASGPTNESVWIQLLFQENNRGIKYEYTIRKEGSHENDIGEPEFFWQYGDWTDCSVTCGRGIRRQIAHCVRKGSGVIKNTFCDPEMQPNGRQKKCSEKDCPPRWWAGEWQKCSTTCGPTGQKKRTVLCIQTVGSDEQALAATECQHLLKPKIHASCNRDVLCPSDWTVSNWTECTVTCGGGVRTRNITCAKNNDEPCDISKRPNSKALCGLQQCPARKLMISPLTPERGKILIRKTADTTELDHPTVSNGLGSGSYWIVGNWSECSTTCGLGAFWRHVECSSKNESDCQHVKKPDPARRCYLRPCANWKTGNWSKCSTNCGGGFRTRDIQCTDVHDKRVLRPFHCQLVGHKPQLNIRCNTEPCMEWRAEPWNECSRTCGGGWQERHVYCPVEDYCDWMKRPNSTAPCREQPCTQWVNGTWNSCTVSCGGGIQQRAVMCVNTENYATENQSMCEHEPKPPESQKCNLLECRKSPGLLCNKDNMSVHFCQKLKEIGKCLIPSIQTQCCFTCSQTQISNKTRHGKQQEDLKEQHYAKPRRKSALIKKRNSRPVGH</sequence>
<dbReference type="SMART" id="SM00209">
    <property type="entry name" value="TSP1"/>
    <property type="match status" value="8"/>
</dbReference>
<feature type="disulfide bond" evidence="18">
    <location>
        <begin position="506"/>
        <end position="536"/>
    </location>
</feature>
<dbReference type="InterPro" id="IPR013273">
    <property type="entry name" value="ADAMTS/ADAMTS-like"/>
</dbReference>
<comment type="caution">
    <text evidence="19">Lacks conserved residue(s) required for the propagation of feature annotation.</text>
</comment>
<dbReference type="GO" id="GO:0006508">
    <property type="term" value="P:proteolysis"/>
    <property type="evidence" value="ECO:0007669"/>
    <property type="project" value="UniProtKB-KW"/>
</dbReference>
<keyword evidence="17" id="KW-0106">Calcium</keyword>
<proteinExistence type="predicted"/>
<feature type="signal peptide" evidence="21">
    <location>
        <begin position="1"/>
        <end position="27"/>
    </location>
</feature>
<evidence type="ECO:0000256" key="10">
    <source>
        <dbReference type="ARBA" id="ARBA00022833"/>
    </source>
</evidence>
<dbReference type="PROSITE" id="PS50900">
    <property type="entry name" value="PLAC"/>
    <property type="match status" value="1"/>
</dbReference>
<keyword evidence="2" id="KW-0964">Secreted</keyword>
<feature type="chain" id="PRO_5007585540" description="A disintegrin and metalloproteinase with thrombospondin motifs 12" evidence="21">
    <location>
        <begin position="28"/>
        <end position="1345"/>
    </location>
</feature>
<dbReference type="Gene3D" id="2.60.120.830">
    <property type="match status" value="1"/>
</dbReference>
<evidence type="ECO:0000313" key="24">
    <source>
        <dbReference type="EMBL" id="KYO28978.1"/>
    </source>
</evidence>
<keyword evidence="11" id="KW-0482">Metalloprotease</keyword>
<keyword evidence="12" id="KW-0865">Zymogen</keyword>
<feature type="binding site" evidence="17">
    <location>
        <position position="464"/>
    </location>
    <ligand>
        <name>Ca(2+)</name>
        <dbReference type="ChEBI" id="CHEBI:29108"/>
        <label>2</label>
    </ligand>
</feature>
<dbReference type="Pfam" id="PF00090">
    <property type="entry name" value="TSP_1"/>
    <property type="match status" value="1"/>
</dbReference>
<evidence type="ECO:0000313" key="25">
    <source>
        <dbReference type="Proteomes" id="UP000050525"/>
    </source>
</evidence>
<evidence type="ECO:0000256" key="2">
    <source>
        <dbReference type="ARBA" id="ARBA00022525"/>
    </source>
</evidence>
<dbReference type="Gene3D" id="2.20.100.10">
    <property type="entry name" value="Thrombospondin type-1 (TSP1) repeat"/>
    <property type="match status" value="8"/>
</dbReference>
<feature type="binding site" evidence="17">
    <location>
        <position position="464"/>
    </location>
    <ligand>
        <name>Ca(2+)</name>
        <dbReference type="ChEBI" id="CHEBI:29108"/>
        <label>1</label>
    </ligand>
</feature>
<dbReference type="InterPro" id="IPR000884">
    <property type="entry name" value="TSP1_rpt"/>
</dbReference>
<keyword evidence="9" id="KW-0378">Hydrolase</keyword>
<keyword evidence="25" id="KW-1185">Reference proteome</keyword>
<dbReference type="eggNOG" id="KOG3538">
    <property type="taxonomic scope" value="Eukaryota"/>
</dbReference>
<dbReference type="InterPro" id="IPR036383">
    <property type="entry name" value="TSP1_rpt_sf"/>
</dbReference>
<feature type="disulfide bond" evidence="18">
    <location>
        <begin position="361"/>
        <end position="368"/>
    </location>
</feature>
<evidence type="ECO:0008006" key="26">
    <source>
        <dbReference type="Google" id="ProtNLM"/>
    </source>
</evidence>
<evidence type="ECO:0000256" key="13">
    <source>
        <dbReference type="ARBA" id="ARBA00023157"/>
    </source>
</evidence>
<feature type="disulfide bond" evidence="18">
    <location>
        <begin position="530"/>
        <end position="541"/>
    </location>
</feature>
<feature type="disulfide bond" evidence="18">
    <location>
        <begin position="380"/>
        <end position="461"/>
    </location>
</feature>
<evidence type="ECO:0000256" key="7">
    <source>
        <dbReference type="ARBA" id="ARBA00022729"/>
    </source>
</evidence>
<keyword evidence="10 17" id="KW-0862">Zinc</keyword>
<dbReference type="PROSITE" id="PS50215">
    <property type="entry name" value="ADAM_MEPRO"/>
    <property type="match status" value="1"/>
</dbReference>
<comment type="caution">
    <text evidence="24">The sequence shown here is derived from an EMBL/GenBank/DDBJ whole genome shotgun (WGS) entry which is preliminary data.</text>
</comment>
<evidence type="ECO:0000256" key="19">
    <source>
        <dbReference type="PROSITE-ProRule" id="PRU00276"/>
    </source>
</evidence>
<dbReference type="FunFam" id="2.20.100.10:FF:000005">
    <property type="entry name" value="ADAM metallopeptidase with thrombospondin type 1 motif 9"/>
    <property type="match status" value="3"/>
</dbReference>
<evidence type="ECO:0000259" key="22">
    <source>
        <dbReference type="PROSITE" id="PS50215"/>
    </source>
</evidence>
<dbReference type="Pfam" id="PF19030">
    <property type="entry name" value="TSP1_ADAMTS"/>
    <property type="match status" value="7"/>
</dbReference>
<evidence type="ECO:0000256" key="3">
    <source>
        <dbReference type="ARBA" id="ARBA00022530"/>
    </source>
</evidence>
<feature type="disulfide bond" evidence="18">
    <location>
        <begin position="488"/>
        <end position="511"/>
    </location>
</feature>
<evidence type="ECO:0000256" key="6">
    <source>
        <dbReference type="ARBA" id="ARBA00022723"/>
    </source>
</evidence>
<feature type="binding site" evidence="17">
    <location>
        <position position="350"/>
    </location>
    <ligand>
        <name>Ca(2+)</name>
        <dbReference type="ChEBI" id="CHEBI:29108"/>
        <label>1</label>
    </ligand>
</feature>
<dbReference type="Gene3D" id="3.40.1620.60">
    <property type="match status" value="1"/>
</dbReference>
<keyword evidence="8" id="KW-0677">Repeat</keyword>
<dbReference type="PRINTS" id="PR01857">
    <property type="entry name" value="ADAMTSFAMILY"/>
</dbReference>
<dbReference type="PANTHER" id="PTHR13723:SF189">
    <property type="entry name" value="A DISINTEGRIN AND METALLOPROTEINASE WITH THROMBOSPONDIN MOTIFS 12"/>
    <property type="match status" value="1"/>
</dbReference>
<name>A0A151MX01_ALLMI</name>
<feature type="compositionally biased region" description="Basic residues" evidence="20">
    <location>
        <begin position="1326"/>
        <end position="1345"/>
    </location>
</feature>
<feature type="binding site" evidence="17">
    <location>
        <position position="343"/>
    </location>
    <ligand>
        <name>Ca(2+)</name>
        <dbReference type="ChEBI" id="CHEBI:29108"/>
        <label>1</label>
    </ligand>
</feature>
<feature type="binding site" description="in inhibited form" evidence="17">
    <location>
        <position position="218"/>
    </location>
    <ligand>
        <name>Zn(2+)</name>
        <dbReference type="ChEBI" id="CHEBI:29105"/>
        <note>catalytic</note>
    </ligand>
</feature>
<dbReference type="GO" id="GO:0030198">
    <property type="term" value="P:extracellular matrix organization"/>
    <property type="evidence" value="ECO:0007669"/>
    <property type="project" value="InterPro"/>
</dbReference>
<keyword evidence="5" id="KW-0165">Cleavage on pair of basic residues</keyword>
<keyword evidence="3" id="KW-0272">Extracellular matrix</keyword>
<evidence type="ECO:0000256" key="12">
    <source>
        <dbReference type="ARBA" id="ARBA00023145"/>
    </source>
</evidence>
<keyword evidence="13 18" id="KW-1015">Disulfide bond</keyword>
<dbReference type="CDD" id="cd04273">
    <property type="entry name" value="ZnMc_ADAMTS_like"/>
    <property type="match status" value="1"/>
</dbReference>
<evidence type="ECO:0000256" key="14">
    <source>
        <dbReference type="ARBA" id="ARBA00023180"/>
    </source>
</evidence>
<dbReference type="EMBL" id="AKHW03004724">
    <property type="protein sequence ID" value="KYO28978.1"/>
    <property type="molecule type" value="Genomic_DNA"/>
</dbReference>
<evidence type="ECO:0000256" key="15">
    <source>
        <dbReference type="ARBA" id="ARBA00062682"/>
    </source>
</evidence>
<dbReference type="GO" id="GO:0004222">
    <property type="term" value="F:metalloendopeptidase activity"/>
    <property type="evidence" value="ECO:0007669"/>
    <property type="project" value="InterPro"/>
</dbReference>
<comment type="subunit">
    <text evidence="15">Interacts with COMP.</text>
</comment>
<dbReference type="Proteomes" id="UP000050525">
    <property type="component" value="Unassembled WGS sequence"/>
</dbReference>
<feature type="disulfide bond" evidence="18">
    <location>
        <begin position="564"/>
        <end position="601"/>
    </location>
</feature>
<feature type="binding site" evidence="17 19">
    <location>
        <position position="406"/>
    </location>
    <ligand>
        <name>Zn(2+)</name>
        <dbReference type="ChEBI" id="CHEBI:29105"/>
        <note>catalytic</note>
    </ligand>
</feature>
<evidence type="ECO:0000256" key="8">
    <source>
        <dbReference type="ARBA" id="ARBA00022737"/>
    </source>
</evidence>
<dbReference type="GO" id="GO:0031012">
    <property type="term" value="C:extracellular matrix"/>
    <property type="evidence" value="ECO:0007669"/>
    <property type="project" value="TreeGrafter"/>
</dbReference>
<evidence type="ECO:0000256" key="18">
    <source>
        <dbReference type="PIRSR" id="PIRSR613273-3"/>
    </source>
</evidence>
<keyword evidence="7 21" id="KW-0732">Signal</keyword>
<dbReference type="PANTHER" id="PTHR13723">
    <property type="entry name" value="ADAMTS A DISINTEGRIN AND METALLOPROTEASE WITH THROMBOSPONDIN MOTIFS PROTEASE"/>
    <property type="match status" value="1"/>
</dbReference>
<dbReference type="STRING" id="8496.A0A151MX01"/>
<feature type="region of interest" description="Disordered" evidence="20">
    <location>
        <begin position="1311"/>
        <end position="1345"/>
    </location>
</feature>
<keyword evidence="14" id="KW-0325">Glycoprotein</keyword>
<feature type="disulfide bond" evidence="18">
    <location>
        <begin position="499"/>
        <end position="517"/>
    </location>
</feature>
<comment type="subcellular location">
    <subcellularLocation>
        <location evidence="1">Secreted</location>
        <location evidence="1">Extracellular space</location>
        <location evidence="1">Extracellular matrix</location>
    </subcellularLocation>
</comment>
<feature type="binding site" evidence="17">
    <location>
        <position position="343"/>
    </location>
    <ligand>
        <name>Ca(2+)</name>
        <dbReference type="ChEBI" id="CHEBI:29108"/>
        <label>2</label>
    </ligand>
</feature>
<feature type="binding site" evidence="17">
    <location>
        <position position="259"/>
    </location>
    <ligand>
        <name>Ca(2+)</name>
        <dbReference type="ChEBI" id="CHEBI:29108"/>
        <label>1</label>
    </ligand>
</feature>
<feature type="disulfide bond" evidence="18">
    <location>
        <begin position="568"/>
        <end position="606"/>
    </location>
</feature>